<dbReference type="eggNOG" id="COG3170">
    <property type="taxonomic scope" value="Bacteria"/>
</dbReference>
<evidence type="ECO:0000313" key="3">
    <source>
        <dbReference type="EMBL" id="AEG94546.1"/>
    </source>
</evidence>
<feature type="compositionally biased region" description="Pro residues" evidence="1">
    <location>
        <begin position="103"/>
        <end position="128"/>
    </location>
</feature>
<keyword evidence="2" id="KW-0812">Transmembrane</keyword>
<reference evidence="4" key="1">
    <citation type="submission" date="2006-01" db="EMBL/GenBank/DDBJ databases">
        <title>Genome of the cyst-dividing bacterium Ramlibacter tataouinensis.</title>
        <authorList>
            <person name="Barakat M."/>
            <person name="Ortet P."/>
            <person name="De Luca G."/>
            <person name="Jourlin-Castelli C."/>
            <person name="Ansaldi M."/>
            <person name="Py B."/>
            <person name="Fichant G."/>
            <person name="Coutinho P."/>
            <person name="Voulhoux R."/>
            <person name="Bastien O."/>
            <person name="Roy S."/>
            <person name="Marechal E."/>
            <person name="Henrissat B."/>
            <person name="Quentin Y."/>
            <person name="Noirot P."/>
            <person name="Filloux A."/>
            <person name="Mejean V."/>
            <person name="DuBow M."/>
            <person name="Barras F."/>
            <person name="Heulin T."/>
        </authorList>
    </citation>
    <scope>NUCLEOTIDE SEQUENCE [LARGE SCALE GENOMIC DNA]</scope>
    <source>
        <strain evidence="4">ATCC BAA-407 / DSM 14655 / LMG 21543 / TTB310</strain>
    </source>
</reference>
<accession>F5XZI9</accession>
<dbReference type="HOGENOM" id="CLU_050822_1_0_4"/>
<dbReference type="STRING" id="365046.Rta_34330"/>
<dbReference type="KEGG" id="rta:Rta_34330"/>
<dbReference type="EMBL" id="CP000245">
    <property type="protein sequence ID" value="AEG94546.1"/>
    <property type="molecule type" value="Genomic_DNA"/>
</dbReference>
<keyword evidence="2" id="KW-1133">Transmembrane helix</keyword>
<evidence type="ECO:0000313" key="4">
    <source>
        <dbReference type="Proteomes" id="UP000008385"/>
    </source>
</evidence>
<evidence type="ECO:0008006" key="5">
    <source>
        <dbReference type="Google" id="ProtNLM"/>
    </source>
</evidence>
<keyword evidence="4" id="KW-1185">Reference proteome</keyword>
<feature type="compositionally biased region" description="Low complexity" evidence="1">
    <location>
        <begin position="129"/>
        <end position="148"/>
    </location>
</feature>
<reference evidence="3 4" key="2">
    <citation type="journal article" date="2011" name="PLoS ONE">
        <title>The Cyst-Dividing Bacterium Ramlibacter tataouinensis TTB310 Genome Reveals a Well-Stocked Toolbox for Adaptation to a Desert Environment.</title>
        <authorList>
            <person name="De Luca G."/>
            <person name="Barakat M."/>
            <person name="Ortet P."/>
            <person name="Fochesato S."/>
            <person name="Jourlin-Castelli C."/>
            <person name="Ansaldi M."/>
            <person name="Py B."/>
            <person name="Fichant G."/>
            <person name="Coutinho P.M."/>
            <person name="Voulhoux R."/>
            <person name="Bastien O."/>
            <person name="Marechal E."/>
            <person name="Henrissat B."/>
            <person name="Quentin Y."/>
            <person name="Noirot P."/>
            <person name="Filloux A."/>
            <person name="Mejean V."/>
            <person name="Dubow M.S."/>
            <person name="Barras F."/>
            <person name="Barbe V."/>
            <person name="Weissenbach J."/>
            <person name="Mihalcescu I."/>
            <person name="Vermeglio A."/>
            <person name="Achouak W."/>
            <person name="Heulin T."/>
        </authorList>
    </citation>
    <scope>NUCLEOTIDE SEQUENCE [LARGE SCALE GENOMIC DNA]</scope>
    <source>
        <strain evidence="4">ATCC BAA-407 / DSM 14655 / LMG 21543 / TTB310</strain>
    </source>
</reference>
<organism evidence="3 4">
    <name type="scientific">Ramlibacter tataouinensis (strain ATCC BAA-407 / DSM 14655 / LMG 21543 / TTB310)</name>
    <dbReference type="NCBI Taxonomy" id="365046"/>
    <lineage>
        <taxon>Bacteria</taxon>
        <taxon>Pseudomonadati</taxon>
        <taxon>Pseudomonadota</taxon>
        <taxon>Betaproteobacteria</taxon>
        <taxon>Burkholderiales</taxon>
        <taxon>Comamonadaceae</taxon>
        <taxon>Ramlibacter</taxon>
    </lineage>
</organism>
<dbReference type="InterPro" id="IPR021457">
    <property type="entry name" value="DUF3108"/>
</dbReference>
<dbReference type="PATRIC" id="fig|365046.3.peg.3511"/>
<dbReference type="AlphaFoldDB" id="F5XZI9"/>
<keyword evidence="2" id="KW-0472">Membrane</keyword>
<dbReference type="OrthoDB" id="8526020at2"/>
<evidence type="ECO:0000256" key="1">
    <source>
        <dbReference type="SAM" id="MobiDB-lite"/>
    </source>
</evidence>
<name>F5XZI9_RAMTT</name>
<sequence length="374" mass="40325">MAVTSRLNKRRLAVPLALILALVLGGHLLLLDWLAGLEVHPAVLRPLADPMFTRLLLPQAPPPPVPQPTRSAARPAAPKTAAMESVAQPAKPAASVPSRPQAQPDPEPPPETVAQAPAPPEVVPPPEPAASAPQAAASAPAGDAATAGAGIDPAQAALGSLDSWPRDTRVNYQLSGKYRSGDLYGGARVQWQRAGPLYQARVELDITLAGSRVLTSQGEVRPEGLLPEVFEEVWRGKPRSVRMGPGTLTFNDGRTAPRPPGVQDSASQFVELSHRFATGRERLEVGRQVDIWLARPSAVDLWTYDIVDRELLRTPRLGEVEAFRLKPRPIANPRGNITAEIWFAPSLQYLPVRIRVSMGDEAHVDLMVDTIEQN</sequence>
<feature type="region of interest" description="Disordered" evidence="1">
    <location>
        <begin position="58"/>
        <end position="148"/>
    </location>
</feature>
<feature type="region of interest" description="Disordered" evidence="1">
    <location>
        <begin position="244"/>
        <end position="264"/>
    </location>
</feature>
<evidence type="ECO:0000256" key="2">
    <source>
        <dbReference type="SAM" id="Phobius"/>
    </source>
</evidence>
<gene>
    <name evidence="3" type="ordered locus">Rta_34330</name>
</gene>
<dbReference type="RefSeq" id="WP_013902777.1">
    <property type="nucleotide sequence ID" value="NC_015677.1"/>
</dbReference>
<feature type="compositionally biased region" description="Low complexity" evidence="1">
    <location>
        <begin position="68"/>
        <end position="82"/>
    </location>
</feature>
<protein>
    <recommendedName>
        <fullName evidence="5">DUF3108 domain-containing protein</fullName>
    </recommendedName>
</protein>
<feature type="transmembrane region" description="Helical" evidence="2">
    <location>
        <begin position="12"/>
        <end position="35"/>
    </location>
</feature>
<proteinExistence type="predicted"/>
<dbReference type="Pfam" id="PF11306">
    <property type="entry name" value="DUF3108"/>
    <property type="match status" value="1"/>
</dbReference>
<dbReference type="Proteomes" id="UP000008385">
    <property type="component" value="Chromosome"/>
</dbReference>